<dbReference type="Proteomes" id="UP001409291">
    <property type="component" value="Unassembled WGS sequence"/>
</dbReference>
<dbReference type="RefSeq" id="WP_021190213.1">
    <property type="nucleotide sequence ID" value="NZ_JAOQNK010000001.1"/>
</dbReference>
<accession>A0ABV0BVM6</accession>
<gene>
    <name evidence="1" type="ORF">ABE541_14835</name>
</gene>
<proteinExistence type="predicted"/>
<evidence type="ECO:0008006" key="3">
    <source>
        <dbReference type="Google" id="ProtNLM"/>
    </source>
</evidence>
<evidence type="ECO:0000313" key="2">
    <source>
        <dbReference type="Proteomes" id="UP001409291"/>
    </source>
</evidence>
<organism evidence="1 2">
    <name type="scientific">Sphingobacterium kitahiroshimense</name>
    <dbReference type="NCBI Taxonomy" id="470446"/>
    <lineage>
        <taxon>Bacteria</taxon>
        <taxon>Pseudomonadati</taxon>
        <taxon>Bacteroidota</taxon>
        <taxon>Sphingobacteriia</taxon>
        <taxon>Sphingobacteriales</taxon>
        <taxon>Sphingobacteriaceae</taxon>
        <taxon>Sphingobacterium</taxon>
    </lineage>
</organism>
<sequence>MEDRNKYDSATVALEKLKEAGYTIDYNIELDSLIANPSNYKIDYIYRYEGDSNPDDENTVYGITEKNGSNKGVFVIGNLSFVEGDIRDVIINLEIAHKESI</sequence>
<reference evidence="1 2" key="1">
    <citation type="submission" date="2024-04" db="EMBL/GenBank/DDBJ databases">
        <title>WGS of bacteria from Torrens River.</title>
        <authorList>
            <person name="Wyrsch E.R."/>
            <person name="Drigo B."/>
        </authorList>
    </citation>
    <scope>NUCLEOTIDE SEQUENCE [LARGE SCALE GENOMIC DNA]</scope>
    <source>
        <strain evidence="1 2">TWI391</strain>
    </source>
</reference>
<comment type="caution">
    <text evidence="1">The sequence shown here is derived from an EMBL/GenBank/DDBJ whole genome shotgun (WGS) entry which is preliminary data.</text>
</comment>
<keyword evidence="2" id="KW-1185">Reference proteome</keyword>
<evidence type="ECO:0000313" key="1">
    <source>
        <dbReference type="EMBL" id="MEN5378537.1"/>
    </source>
</evidence>
<name>A0ABV0BVM6_9SPHI</name>
<dbReference type="EMBL" id="JBDJNQ010000007">
    <property type="protein sequence ID" value="MEN5378537.1"/>
    <property type="molecule type" value="Genomic_DNA"/>
</dbReference>
<protein>
    <recommendedName>
        <fullName evidence="3">Phosphoribosylpyrophosphate synthetase</fullName>
    </recommendedName>
</protein>